<dbReference type="GeneID" id="96613697"/>
<evidence type="ECO:0008006" key="3">
    <source>
        <dbReference type="Google" id="ProtNLM"/>
    </source>
</evidence>
<proteinExistence type="predicted"/>
<dbReference type="RefSeq" id="WP_090985415.1">
    <property type="nucleotide sequence ID" value="NZ_CP031708.1"/>
</dbReference>
<dbReference type="PROSITE" id="PS51257">
    <property type="entry name" value="PROKAR_LIPOPROTEIN"/>
    <property type="match status" value="1"/>
</dbReference>
<reference evidence="2" key="1">
    <citation type="submission" date="2016-10" db="EMBL/GenBank/DDBJ databases">
        <authorList>
            <person name="Varghese N."/>
            <person name="Submissions S."/>
        </authorList>
    </citation>
    <scope>NUCLEOTIDE SEQUENCE [LARGE SCALE GENOMIC DNA]</scope>
    <source>
        <strain evidence="2">DSM 18130</strain>
    </source>
</reference>
<evidence type="ECO:0000313" key="1">
    <source>
        <dbReference type="EMBL" id="SFA54145.1"/>
    </source>
</evidence>
<accession>A0A1I0TQV4</accession>
<sequence length="196" mass="22499">MNKLLLGLILLISACAQKQEKRVADPLKDASEKDRAAIETVIRYKEGLRNKYEGQEIKKGVKIFDVEKKEPAKLDEIAKDSPILVLRFSEMECSICTDTVLRMIRSSGINKKKVMLLCDIPSNVKNIRIFREKFGFEGKIYRLDSDLLAGNELKKLGFPFMFIADGQSKLNQVFFPERYAETKTRAYLKSIKEKLN</sequence>
<dbReference type="OrthoDB" id="1050268at2"/>
<dbReference type="EMBL" id="FOJM01000013">
    <property type="protein sequence ID" value="SFA54145.1"/>
    <property type="molecule type" value="Genomic_DNA"/>
</dbReference>
<dbReference type="Proteomes" id="UP000198836">
    <property type="component" value="Unassembled WGS sequence"/>
</dbReference>
<gene>
    <name evidence="1" type="ORF">SAMN04488511_11335</name>
</gene>
<protein>
    <recommendedName>
        <fullName evidence="3">AhpC/TSA family protein</fullName>
    </recommendedName>
</protein>
<keyword evidence="2" id="KW-1185">Reference proteome</keyword>
<evidence type="ECO:0000313" key="2">
    <source>
        <dbReference type="Proteomes" id="UP000198836"/>
    </source>
</evidence>
<dbReference type="STRING" id="332999.SAMN04488511_11335"/>
<dbReference type="AlphaFoldDB" id="A0A1I0TQV4"/>
<organism evidence="1 2">
    <name type="scientific">Pedobacter suwonensis</name>
    <dbReference type="NCBI Taxonomy" id="332999"/>
    <lineage>
        <taxon>Bacteria</taxon>
        <taxon>Pseudomonadati</taxon>
        <taxon>Bacteroidota</taxon>
        <taxon>Sphingobacteriia</taxon>
        <taxon>Sphingobacteriales</taxon>
        <taxon>Sphingobacteriaceae</taxon>
        <taxon>Pedobacter</taxon>
    </lineage>
</organism>
<name>A0A1I0TQV4_9SPHI</name>